<feature type="chain" id="PRO_5040547406" description="Carbonic anhydrase" evidence="9">
    <location>
        <begin position="17"/>
        <end position="307"/>
    </location>
</feature>
<comment type="catalytic activity">
    <reaction evidence="8 9">
        <text>hydrogencarbonate + H(+) = CO2 + H2O</text>
        <dbReference type="Rhea" id="RHEA:10748"/>
        <dbReference type="ChEBI" id="CHEBI:15377"/>
        <dbReference type="ChEBI" id="CHEBI:15378"/>
        <dbReference type="ChEBI" id="CHEBI:16526"/>
        <dbReference type="ChEBI" id="CHEBI:17544"/>
        <dbReference type="EC" id="4.2.1.1"/>
    </reaction>
</comment>
<evidence type="ECO:0000256" key="1">
    <source>
        <dbReference type="ARBA" id="ARBA00002904"/>
    </source>
</evidence>
<comment type="cofactor">
    <cofactor evidence="9">
        <name>Zn(2+)</name>
        <dbReference type="ChEBI" id="CHEBI:29105"/>
    </cofactor>
</comment>
<sequence length="307" mass="34157">MFASVVLSVTLVSVHAFTAHRPLWTYHGPTGPAHWSRLEGSHCAGPSQSPIDINTQDAIAKTGKLTFHGYNLKEEDAGHPVDIINNGHSAQVNLAGNYLIKGGGLSSTYKAVQFHFHWGSHNDLGSEHAVDGAKYPAEMHIVHYDYINYGNLSEAITSQQPGAVAVVAVFLKVGGKDNPHYDQLMKSLSGVAYEGEEAYVEPFNLLNLLPPNIDRFYRYEGSLTTPNCDPDVSWTIMEEAVSISQTQLDTFRSLYSTLESETPAEHLVDNFRPLQPLEGRQVYLYSPETYAYKWHKVLTIISFTDDW</sequence>
<evidence type="ECO:0000313" key="12">
    <source>
        <dbReference type="Proteomes" id="UP001152320"/>
    </source>
</evidence>
<dbReference type="PANTHER" id="PTHR18952">
    <property type="entry name" value="CARBONIC ANHYDRASE"/>
    <property type="match status" value="1"/>
</dbReference>
<dbReference type="InterPro" id="IPR036398">
    <property type="entry name" value="CA_dom_sf"/>
</dbReference>
<accession>A0A9Q1CRE1</accession>
<dbReference type="AlphaFoldDB" id="A0A9Q1CRE1"/>
<feature type="signal peptide" evidence="9">
    <location>
        <begin position="1"/>
        <end position="16"/>
    </location>
</feature>
<evidence type="ECO:0000256" key="6">
    <source>
        <dbReference type="ARBA" id="ARBA00023180"/>
    </source>
</evidence>
<dbReference type="PROSITE" id="PS51144">
    <property type="entry name" value="ALPHA_CA_2"/>
    <property type="match status" value="1"/>
</dbReference>
<dbReference type="Pfam" id="PF00194">
    <property type="entry name" value="Carb_anhydrase"/>
    <property type="match status" value="1"/>
</dbReference>
<reference evidence="11" key="1">
    <citation type="submission" date="2021-10" db="EMBL/GenBank/DDBJ databases">
        <title>Tropical sea cucumber genome reveals ecological adaptation and Cuvierian tubules defense mechanism.</title>
        <authorList>
            <person name="Chen T."/>
        </authorList>
    </citation>
    <scope>NUCLEOTIDE SEQUENCE</scope>
    <source>
        <strain evidence="11">Nanhai2018</strain>
        <tissue evidence="11">Muscle</tissue>
    </source>
</reference>
<evidence type="ECO:0000256" key="4">
    <source>
        <dbReference type="ARBA" id="ARBA00022723"/>
    </source>
</evidence>
<comment type="function">
    <text evidence="1 9">Reversible hydration of carbon dioxide.</text>
</comment>
<comment type="similarity">
    <text evidence="2 9">Belongs to the alpha-carbonic anhydrase family.</text>
</comment>
<dbReference type="Proteomes" id="UP001152320">
    <property type="component" value="Chromosome 1"/>
</dbReference>
<dbReference type="PANTHER" id="PTHR18952:SF265">
    <property type="entry name" value="CARBONIC ANHYDRASE"/>
    <property type="match status" value="1"/>
</dbReference>
<dbReference type="InterPro" id="IPR018338">
    <property type="entry name" value="Carbonic_anhydrase_a-class_CS"/>
</dbReference>
<proteinExistence type="inferred from homology"/>
<dbReference type="EC" id="4.2.1.1" evidence="3 9"/>
<protein>
    <recommendedName>
        <fullName evidence="3 9">Carbonic anhydrase</fullName>
        <ecNumber evidence="3 9">4.2.1.1</ecNumber>
    </recommendedName>
</protein>
<evidence type="ECO:0000256" key="9">
    <source>
        <dbReference type="RuleBase" id="RU367011"/>
    </source>
</evidence>
<keyword evidence="12" id="KW-1185">Reference proteome</keyword>
<dbReference type="PROSITE" id="PS00162">
    <property type="entry name" value="ALPHA_CA_1"/>
    <property type="match status" value="1"/>
</dbReference>
<evidence type="ECO:0000313" key="11">
    <source>
        <dbReference type="EMBL" id="KAJ8049671.1"/>
    </source>
</evidence>
<comment type="caution">
    <text evidence="11">The sequence shown here is derived from an EMBL/GenBank/DDBJ whole genome shotgun (WGS) entry which is preliminary data.</text>
</comment>
<keyword evidence="4 9" id="KW-0479">Metal-binding</keyword>
<keyword evidence="9" id="KW-0732">Signal</keyword>
<evidence type="ECO:0000256" key="5">
    <source>
        <dbReference type="ARBA" id="ARBA00022833"/>
    </source>
</evidence>
<feature type="domain" description="Alpha-carbonic anhydrase" evidence="10">
    <location>
        <begin position="22"/>
        <end position="286"/>
    </location>
</feature>
<dbReference type="EMBL" id="JAIZAY010000001">
    <property type="protein sequence ID" value="KAJ8049671.1"/>
    <property type="molecule type" value="Genomic_DNA"/>
</dbReference>
<evidence type="ECO:0000256" key="8">
    <source>
        <dbReference type="ARBA" id="ARBA00048348"/>
    </source>
</evidence>
<name>A0A9Q1CRE1_HOLLE</name>
<evidence type="ECO:0000259" key="10">
    <source>
        <dbReference type="PROSITE" id="PS51144"/>
    </source>
</evidence>
<dbReference type="GO" id="GO:0005886">
    <property type="term" value="C:plasma membrane"/>
    <property type="evidence" value="ECO:0007669"/>
    <property type="project" value="TreeGrafter"/>
</dbReference>
<evidence type="ECO:0000256" key="2">
    <source>
        <dbReference type="ARBA" id="ARBA00010718"/>
    </source>
</evidence>
<dbReference type="InterPro" id="IPR001148">
    <property type="entry name" value="CA_dom"/>
</dbReference>
<dbReference type="SUPFAM" id="SSF51069">
    <property type="entry name" value="Carbonic anhydrase"/>
    <property type="match status" value="1"/>
</dbReference>
<dbReference type="CDD" id="cd00326">
    <property type="entry name" value="alpha_CA"/>
    <property type="match status" value="1"/>
</dbReference>
<evidence type="ECO:0000256" key="7">
    <source>
        <dbReference type="ARBA" id="ARBA00023239"/>
    </source>
</evidence>
<dbReference type="FunFam" id="3.10.200.10:FF:000003">
    <property type="entry name" value="Carbonic anhydrase 12"/>
    <property type="match status" value="1"/>
</dbReference>
<dbReference type="Gene3D" id="3.10.200.10">
    <property type="entry name" value="Alpha carbonic anhydrase"/>
    <property type="match status" value="1"/>
</dbReference>
<keyword evidence="7 9" id="KW-0456">Lyase</keyword>
<dbReference type="GO" id="GO:0004089">
    <property type="term" value="F:carbonate dehydratase activity"/>
    <property type="evidence" value="ECO:0007669"/>
    <property type="project" value="UniProtKB-UniRule"/>
</dbReference>
<organism evidence="11 12">
    <name type="scientific">Holothuria leucospilota</name>
    <name type="common">Black long sea cucumber</name>
    <name type="synonym">Mertensiothuria leucospilota</name>
    <dbReference type="NCBI Taxonomy" id="206669"/>
    <lineage>
        <taxon>Eukaryota</taxon>
        <taxon>Metazoa</taxon>
        <taxon>Echinodermata</taxon>
        <taxon>Eleutherozoa</taxon>
        <taxon>Echinozoa</taxon>
        <taxon>Holothuroidea</taxon>
        <taxon>Aspidochirotacea</taxon>
        <taxon>Aspidochirotida</taxon>
        <taxon>Holothuriidae</taxon>
        <taxon>Holothuria</taxon>
    </lineage>
</organism>
<dbReference type="GO" id="GO:0008270">
    <property type="term" value="F:zinc ion binding"/>
    <property type="evidence" value="ECO:0007669"/>
    <property type="project" value="UniProtKB-UniRule"/>
</dbReference>
<keyword evidence="6" id="KW-0325">Glycoprotein</keyword>
<dbReference type="OrthoDB" id="429145at2759"/>
<gene>
    <name evidence="11" type="ORF">HOLleu_02515</name>
</gene>
<evidence type="ECO:0000256" key="3">
    <source>
        <dbReference type="ARBA" id="ARBA00012925"/>
    </source>
</evidence>
<dbReference type="InterPro" id="IPR023561">
    <property type="entry name" value="Carbonic_anhydrase_a-class"/>
</dbReference>
<keyword evidence="5 9" id="KW-0862">Zinc</keyword>
<dbReference type="SMART" id="SM01057">
    <property type="entry name" value="Carb_anhydrase"/>
    <property type="match status" value="1"/>
</dbReference>